<reference evidence="1 2" key="1">
    <citation type="journal article" date="2011" name="J. Bacteriol.">
        <title>Genome sequence of the 1,4-dioxane-degrading Pseudonocardia dioxanivorans strain CB1190.</title>
        <authorList>
            <person name="Sales C.M."/>
            <person name="Mahendra S."/>
            <person name="Grostern A."/>
            <person name="Parales R.E."/>
            <person name="Goodwin L.A."/>
            <person name="Woyke T."/>
            <person name="Nolan M."/>
            <person name="Lapidus A."/>
            <person name="Chertkov O."/>
            <person name="Ovchinnikova G."/>
            <person name="Sczyrba A."/>
            <person name="Alvarez-Cohen L."/>
        </authorList>
    </citation>
    <scope>NUCLEOTIDE SEQUENCE [LARGE SCALE GENOMIC DNA]</scope>
    <source>
        <strain evidence="2">ATCC 55486 / DSM 44775 / JCM 13855 / CB1190</strain>
    </source>
</reference>
<dbReference type="HOGENOM" id="CLU_2370713_0_0_11"/>
<sequence length="95" mass="9868">MGAAAVDGWVGSRDAFGRVGEIVPVPSGDVMVVAEGEGGHHDWLFEHAFDMMAEGGPGEGKRSGTGPEVVRSVVHVRSPAGCRWGPGAREAGMPW</sequence>
<dbReference type="AlphaFoldDB" id="F4CL59"/>
<dbReference type="KEGG" id="pdx:Psed_2788"/>
<evidence type="ECO:0000313" key="2">
    <source>
        <dbReference type="Proteomes" id="UP000007809"/>
    </source>
</evidence>
<proteinExistence type="predicted"/>
<protein>
    <submittedName>
        <fullName evidence="1">Uncharacterized protein</fullName>
    </submittedName>
</protein>
<accession>F4CL59</accession>
<evidence type="ECO:0000313" key="1">
    <source>
        <dbReference type="EMBL" id="AEA24988.1"/>
    </source>
</evidence>
<keyword evidence="2" id="KW-1185">Reference proteome</keyword>
<organism evidence="1 2">
    <name type="scientific">Pseudonocardia dioxanivorans (strain ATCC 55486 / DSM 44775 / JCM 13855 / CB1190)</name>
    <dbReference type="NCBI Taxonomy" id="675635"/>
    <lineage>
        <taxon>Bacteria</taxon>
        <taxon>Bacillati</taxon>
        <taxon>Actinomycetota</taxon>
        <taxon>Actinomycetes</taxon>
        <taxon>Pseudonocardiales</taxon>
        <taxon>Pseudonocardiaceae</taxon>
        <taxon>Pseudonocardia</taxon>
    </lineage>
</organism>
<dbReference type="EMBL" id="CP002593">
    <property type="protein sequence ID" value="AEA24988.1"/>
    <property type="molecule type" value="Genomic_DNA"/>
</dbReference>
<name>F4CL59_PSEUX</name>
<dbReference type="STRING" id="675635.Psed_2788"/>
<gene>
    <name evidence="1" type="ordered locus">Psed_2788</name>
</gene>
<dbReference type="Proteomes" id="UP000007809">
    <property type="component" value="Chromosome"/>
</dbReference>